<keyword evidence="1 8" id="KW-0963">Cytoplasm</keyword>
<accession>A0A8J2YP58</accession>
<dbReference type="Pfam" id="PF03129">
    <property type="entry name" value="HGTP_anticodon"/>
    <property type="match status" value="1"/>
</dbReference>
<feature type="domain" description="Aminoacyl-transfer RNA synthetases class-II family profile" evidence="9">
    <location>
        <begin position="42"/>
        <end position="291"/>
    </location>
</feature>
<dbReference type="GO" id="GO:0005737">
    <property type="term" value="C:cytoplasm"/>
    <property type="evidence" value="ECO:0007669"/>
    <property type="project" value="UniProtKB-SubCell"/>
</dbReference>
<protein>
    <recommendedName>
        <fullName evidence="8">Proline--tRNA ligase</fullName>
        <ecNumber evidence="8">6.1.1.15</ecNumber>
    </recommendedName>
    <alternativeName>
        <fullName evidence="8">Prolyl-tRNA synthetase</fullName>
        <shortName evidence="8">ProRS</shortName>
    </alternativeName>
</protein>
<dbReference type="EMBL" id="BMJQ01000001">
    <property type="protein sequence ID" value="GGF02991.1"/>
    <property type="molecule type" value="Genomic_DNA"/>
</dbReference>
<dbReference type="GO" id="GO:0005524">
    <property type="term" value="F:ATP binding"/>
    <property type="evidence" value="ECO:0007669"/>
    <property type="project" value="UniProtKB-UniRule"/>
</dbReference>
<dbReference type="FunFam" id="3.30.930.10:FF:000037">
    <property type="entry name" value="Proline--tRNA ligase"/>
    <property type="match status" value="1"/>
</dbReference>
<comment type="function">
    <text evidence="8">Catalyzes the attachment of proline to tRNA(Pro) in a two-step reaction: proline is first activated by ATP to form Pro-AMP and then transferred to the acceptor end of tRNA(Pro).</text>
</comment>
<evidence type="ECO:0000313" key="11">
    <source>
        <dbReference type="Proteomes" id="UP000646365"/>
    </source>
</evidence>
<organism evidence="10 11">
    <name type="scientific">Aliidongia dinghuensis</name>
    <dbReference type="NCBI Taxonomy" id="1867774"/>
    <lineage>
        <taxon>Bacteria</taxon>
        <taxon>Pseudomonadati</taxon>
        <taxon>Pseudomonadota</taxon>
        <taxon>Alphaproteobacteria</taxon>
        <taxon>Rhodospirillales</taxon>
        <taxon>Dongiaceae</taxon>
        <taxon>Aliidongia</taxon>
    </lineage>
</organism>
<dbReference type="GO" id="GO:0017101">
    <property type="term" value="C:aminoacyl-tRNA synthetase multienzyme complex"/>
    <property type="evidence" value="ECO:0007669"/>
    <property type="project" value="TreeGrafter"/>
</dbReference>
<dbReference type="HAMAP" id="MF_01571">
    <property type="entry name" value="Pro_tRNA_synth_type3"/>
    <property type="match status" value="1"/>
</dbReference>
<dbReference type="PANTHER" id="PTHR43382">
    <property type="entry name" value="PROLYL-TRNA SYNTHETASE"/>
    <property type="match status" value="1"/>
</dbReference>
<evidence type="ECO:0000256" key="8">
    <source>
        <dbReference type="HAMAP-Rule" id="MF_01571"/>
    </source>
</evidence>
<dbReference type="InterPro" id="IPR004499">
    <property type="entry name" value="Pro-tRNA-ligase_IIa_arc-type"/>
</dbReference>
<dbReference type="Gene3D" id="3.30.930.10">
    <property type="entry name" value="Bira Bifunctional Protein, Domain 2"/>
    <property type="match status" value="1"/>
</dbReference>
<keyword evidence="5 8" id="KW-0648">Protein biosynthesis</keyword>
<comment type="subcellular location">
    <subcellularLocation>
        <location evidence="8">Cytoplasm</location>
    </subcellularLocation>
</comment>
<dbReference type="InterPro" id="IPR004154">
    <property type="entry name" value="Anticodon-bd"/>
</dbReference>
<dbReference type="Proteomes" id="UP000646365">
    <property type="component" value="Unassembled WGS sequence"/>
</dbReference>
<comment type="catalytic activity">
    <reaction evidence="7 8">
        <text>tRNA(Pro) + L-proline + ATP = L-prolyl-tRNA(Pro) + AMP + diphosphate</text>
        <dbReference type="Rhea" id="RHEA:14305"/>
        <dbReference type="Rhea" id="RHEA-COMP:9700"/>
        <dbReference type="Rhea" id="RHEA-COMP:9702"/>
        <dbReference type="ChEBI" id="CHEBI:30616"/>
        <dbReference type="ChEBI" id="CHEBI:33019"/>
        <dbReference type="ChEBI" id="CHEBI:60039"/>
        <dbReference type="ChEBI" id="CHEBI:78442"/>
        <dbReference type="ChEBI" id="CHEBI:78532"/>
        <dbReference type="ChEBI" id="CHEBI:456215"/>
        <dbReference type="EC" id="6.1.1.15"/>
    </reaction>
</comment>
<dbReference type="PROSITE" id="PS50862">
    <property type="entry name" value="AA_TRNA_LIGASE_II"/>
    <property type="match status" value="1"/>
</dbReference>
<name>A0A8J2YP58_9PROT</name>
<dbReference type="InterPro" id="IPR006195">
    <property type="entry name" value="aa-tRNA-synth_II"/>
</dbReference>
<dbReference type="Gene3D" id="3.30.110.30">
    <property type="entry name" value="C-terminal domain of ProRS"/>
    <property type="match status" value="1"/>
</dbReference>
<keyword evidence="4 8" id="KW-0067">ATP-binding</keyword>
<dbReference type="EC" id="6.1.1.15" evidence="8"/>
<proteinExistence type="inferred from homology"/>
<dbReference type="CDD" id="cd00778">
    <property type="entry name" value="ProRS_core_arch_euk"/>
    <property type="match status" value="1"/>
</dbReference>
<dbReference type="GO" id="GO:0006433">
    <property type="term" value="P:prolyl-tRNA aminoacylation"/>
    <property type="evidence" value="ECO:0007669"/>
    <property type="project" value="UniProtKB-UniRule"/>
</dbReference>
<dbReference type="Pfam" id="PF00587">
    <property type="entry name" value="tRNA-synt_2b"/>
    <property type="match status" value="1"/>
</dbReference>
<reference evidence="10" key="2">
    <citation type="submission" date="2020-09" db="EMBL/GenBank/DDBJ databases">
        <authorList>
            <person name="Sun Q."/>
            <person name="Zhou Y."/>
        </authorList>
    </citation>
    <scope>NUCLEOTIDE SEQUENCE</scope>
    <source>
        <strain evidence="10">CGMCC 1.15725</strain>
    </source>
</reference>
<evidence type="ECO:0000256" key="2">
    <source>
        <dbReference type="ARBA" id="ARBA00022598"/>
    </source>
</evidence>
<dbReference type="InterPro" id="IPR016061">
    <property type="entry name" value="Pro-tRNA_ligase_II_C"/>
</dbReference>
<evidence type="ECO:0000256" key="1">
    <source>
        <dbReference type="ARBA" id="ARBA00022490"/>
    </source>
</evidence>
<evidence type="ECO:0000256" key="7">
    <source>
        <dbReference type="ARBA" id="ARBA00047671"/>
    </source>
</evidence>
<dbReference type="InterPro" id="IPR017449">
    <property type="entry name" value="Pro-tRNA_synth_II"/>
</dbReference>
<evidence type="ECO:0000256" key="5">
    <source>
        <dbReference type="ARBA" id="ARBA00022917"/>
    </source>
</evidence>
<dbReference type="PANTHER" id="PTHR43382:SF2">
    <property type="entry name" value="BIFUNCTIONAL GLUTAMATE_PROLINE--TRNA LIGASE"/>
    <property type="match status" value="1"/>
</dbReference>
<gene>
    <name evidence="8 10" type="primary">proS</name>
    <name evidence="10" type="ORF">GCM10011611_05630</name>
</gene>
<dbReference type="SUPFAM" id="SSF55681">
    <property type="entry name" value="Class II aaRS and biotin synthetases"/>
    <property type="match status" value="1"/>
</dbReference>
<dbReference type="SUPFAM" id="SSF64586">
    <property type="entry name" value="C-terminal domain of ProRS"/>
    <property type="match status" value="1"/>
</dbReference>
<dbReference type="SMART" id="SM00946">
    <property type="entry name" value="ProRS-C_1"/>
    <property type="match status" value="1"/>
</dbReference>
<dbReference type="AlphaFoldDB" id="A0A8J2YP58"/>
<dbReference type="InterPro" id="IPR036621">
    <property type="entry name" value="Anticodon-bd_dom_sf"/>
</dbReference>
<evidence type="ECO:0000259" key="9">
    <source>
        <dbReference type="PROSITE" id="PS50862"/>
    </source>
</evidence>
<keyword evidence="11" id="KW-1185">Reference proteome</keyword>
<evidence type="ECO:0000256" key="3">
    <source>
        <dbReference type="ARBA" id="ARBA00022741"/>
    </source>
</evidence>
<keyword evidence="6 8" id="KW-0030">Aminoacyl-tRNA synthetase</keyword>
<dbReference type="SUPFAM" id="SSF52954">
    <property type="entry name" value="Class II aaRS ABD-related"/>
    <property type="match status" value="1"/>
</dbReference>
<dbReference type="NCBIfam" id="TIGR00408">
    <property type="entry name" value="proS_fam_I"/>
    <property type="match status" value="1"/>
</dbReference>
<comment type="caution">
    <text evidence="10">The sequence shown here is derived from an EMBL/GenBank/DDBJ whole genome shotgun (WGS) entry which is preliminary data.</text>
</comment>
<evidence type="ECO:0000256" key="6">
    <source>
        <dbReference type="ARBA" id="ARBA00023146"/>
    </source>
</evidence>
<keyword evidence="2 8" id="KW-0436">Ligase</keyword>
<sequence>MKNALRVRRSENFADWYQEVIREADMAENSGVRGCMVIKPWGWAIWEGFQAKLDRLIKETGHDNCYFPIFIPVELFEKEASHVEGFAKEMAVVTHHRLVNKNGKLVPDGELESPLVVRPTSETIIGEAMARWIKSYRDLPLKINQWANVVRWEMRTRIFLRTSEFLWQEGHTAHATREEAIEETRQMLDVYRQVVEGSMRIPVIAGEKSPGERFPGADETHTIEAMMQDGRALQAGTSHFLGQNFAKAANIQYQDRDGGLSYAYTTSWGASTRLIGALIMTHSDDDGLRLPPKMAPAHVVIVPILRDEAGRDEVILAAEALAKRLRAQRYDDEPVRVKVDLRDDSGANKRWAWIKKGVPLVVEIGPRDVAAGTVAFVRRDAIGTKRSASLDEFVAKIGDELNELDQKLHDDALAYRKANMVEGLANYADLVEHFEKKGGTGFVVGKYSGDPMIDAKLGEIGLTIRCLPHEQSGSEGQCLVTGAPATVDAIYAKAY</sequence>
<dbReference type="RefSeq" id="WP_189042204.1">
    <property type="nucleotide sequence ID" value="NZ_BMJQ01000001.1"/>
</dbReference>
<dbReference type="Gene3D" id="3.40.50.800">
    <property type="entry name" value="Anticodon-binding domain"/>
    <property type="match status" value="1"/>
</dbReference>
<evidence type="ECO:0000313" key="10">
    <source>
        <dbReference type="EMBL" id="GGF02991.1"/>
    </source>
</evidence>
<comment type="domain">
    <text evidence="8">Consists of three domains: the N-terminal catalytic domain, the anticodon-binding domain and the C-terminal extension.</text>
</comment>
<evidence type="ECO:0000256" key="4">
    <source>
        <dbReference type="ARBA" id="ARBA00022840"/>
    </source>
</evidence>
<keyword evidence="3 8" id="KW-0547">Nucleotide-binding</keyword>
<comment type="subunit">
    <text evidence="8">Homodimer.</text>
</comment>
<dbReference type="InterPro" id="IPR033721">
    <property type="entry name" value="ProRS_core_arch_euk"/>
</dbReference>
<dbReference type="InterPro" id="IPR045864">
    <property type="entry name" value="aa-tRNA-synth_II/BPL/LPL"/>
</dbReference>
<dbReference type="GO" id="GO:0004827">
    <property type="term" value="F:proline-tRNA ligase activity"/>
    <property type="evidence" value="ECO:0007669"/>
    <property type="project" value="UniProtKB-UniRule"/>
</dbReference>
<reference evidence="10" key="1">
    <citation type="journal article" date="2014" name="Int. J. Syst. Evol. Microbiol.">
        <title>Complete genome sequence of Corynebacterium casei LMG S-19264T (=DSM 44701T), isolated from a smear-ripened cheese.</title>
        <authorList>
            <consortium name="US DOE Joint Genome Institute (JGI-PGF)"/>
            <person name="Walter F."/>
            <person name="Albersmeier A."/>
            <person name="Kalinowski J."/>
            <person name="Ruckert C."/>
        </authorList>
    </citation>
    <scope>NUCLEOTIDE SEQUENCE</scope>
    <source>
        <strain evidence="10">CGMCC 1.15725</strain>
    </source>
</reference>
<dbReference type="InterPro" id="IPR002314">
    <property type="entry name" value="aa-tRNA-synt_IIb"/>
</dbReference>
<comment type="similarity">
    <text evidence="8">Belongs to the class-II aminoacyl-tRNA synthetase family. ProS type 3 subfamily.</text>
</comment>